<keyword evidence="1 2" id="KW-0732">Signal</keyword>
<name>A0A177N3P5_9GAMM</name>
<evidence type="ECO:0000313" key="3">
    <source>
        <dbReference type="EMBL" id="OAI12465.1"/>
    </source>
</evidence>
<evidence type="ECO:0000256" key="2">
    <source>
        <dbReference type="SAM" id="SignalP"/>
    </source>
</evidence>
<sequence>MNNKLSVAALLLLAAVGVGRTEAANFSSVYAFGDSLSDSGKSSSSVWSIYNFLNGYPGPVNPNGNCDASHPCPPYFEGRYSNGPATVERVANALLPGGANAGNFFNYSVAGATSGIGNFGDGGSQSAPGGFALPGMAQQIGFYLNSATPTANSLYFVWGGANDYLTDVYIPLALKPSLDASAVARSAAQTAATTIAGYVGALAGFGAETILVPNLPDLGLTPFVVGQGQDVIDPAREYSLTFNQTLASLLGLVDNKFAATDIVEFDSFGLFNAIVANPAGFGFGDAVSACVALPGACADPDNHVFWDDFHPTAAMHALVADAMVSQVPLPAAVWLFAAGLLTLFGRRPFAASATAIRAA</sequence>
<evidence type="ECO:0000313" key="4">
    <source>
        <dbReference type="Proteomes" id="UP000077857"/>
    </source>
</evidence>
<evidence type="ECO:0000256" key="1">
    <source>
        <dbReference type="ARBA" id="ARBA00022729"/>
    </source>
</evidence>
<dbReference type="PANTHER" id="PTHR45642">
    <property type="entry name" value="GDSL ESTERASE/LIPASE EXL3"/>
    <property type="match status" value="1"/>
</dbReference>
<gene>
    <name evidence="3" type="ORF">A1507_03005</name>
</gene>
<dbReference type="Pfam" id="PF00657">
    <property type="entry name" value="Lipase_GDSL"/>
    <property type="match status" value="1"/>
</dbReference>
<feature type="signal peptide" evidence="2">
    <location>
        <begin position="1"/>
        <end position="23"/>
    </location>
</feature>
<dbReference type="AlphaFoldDB" id="A0A177N3P5"/>
<dbReference type="Proteomes" id="UP000077857">
    <property type="component" value="Unassembled WGS sequence"/>
</dbReference>
<proteinExistence type="predicted"/>
<dbReference type="InterPro" id="IPR050592">
    <property type="entry name" value="GDSL_lipolytic_enzyme"/>
</dbReference>
<dbReference type="Gene3D" id="3.40.50.1110">
    <property type="entry name" value="SGNH hydrolase"/>
    <property type="match status" value="1"/>
</dbReference>
<dbReference type="PANTHER" id="PTHR45642:SF139">
    <property type="entry name" value="SGNH HYDROLASE-TYPE ESTERASE DOMAIN-CONTAINING PROTEIN"/>
    <property type="match status" value="1"/>
</dbReference>
<dbReference type="OrthoDB" id="5292073at2"/>
<protein>
    <recommendedName>
        <fullName evidence="5">GDSL family lipase</fullName>
    </recommendedName>
</protein>
<feature type="chain" id="PRO_5008068722" description="GDSL family lipase" evidence="2">
    <location>
        <begin position="24"/>
        <end position="359"/>
    </location>
</feature>
<reference evidence="3 4" key="1">
    <citation type="submission" date="2016-03" db="EMBL/GenBank/DDBJ databases">
        <authorList>
            <person name="Ploux O."/>
        </authorList>
    </citation>
    <scope>NUCLEOTIDE SEQUENCE [LARGE SCALE GENOMIC DNA]</scope>
    <source>
        <strain evidence="3 4">R-45378</strain>
    </source>
</reference>
<organism evidence="3 4">
    <name type="scientific">Methylomonas koyamae</name>
    <dbReference type="NCBI Taxonomy" id="702114"/>
    <lineage>
        <taxon>Bacteria</taxon>
        <taxon>Pseudomonadati</taxon>
        <taxon>Pseudomonadota</taxon>
        <taxon>Gammaproteobacteria</taxon>
        <taxon>Methylococcales</taxon>
        <taxon>Methylococcaceae</taxon>
        <taxon>Methylomonas</taxon>
    </lineage>
</organism>
<dbReference type="CDD" id="cd01846">
    <property type="entry name" value="fatty_acyltransferase_like"/>
    <property type="match status" value="1"/>
</dbReference>
<dbReference type="InterPro" id="IPR001087">
    <property type="entry name" value="GDSL"/>
</dbReference>
<evidence type="ECO:0008006" key="5">
    <source>
        <dbReference type="Google" id="ProtNLM"/>
    </source>
</evidence>
<dbReference type="GO" id="GO:0016788">
    <property type="term" value="F:hydrolase activity, acting on ester bonds"/>
    <property type="evidence" value="ECO:0007669"/>
    <property type="project" value="InterPro"/>
</dbReference>
<accession>A0A177N3P5</accession>
<dbReference type="InterPro" id="IPR036514">
    <property type="entry name" value="SGNH_hydro_sf"/>
</dbReference>
<dbReference type="EMBL" id="LUUJ01000110">
    <property type="protein sequence ID" value="OAI12465.1"/>
    <property type="molecule type" value="Genomic_DNA"/>
</dbReference>
<comment type="caution">
    <text evidence="3">The sequence shown here is derived from an EMBL/GenBank/DDBJ whole genome shotgun (WGS) entry which is preliminary data.</text>
</comment>
<dbReference type="SUPFAM" id="SSF52266">
    <property type="entry name" value="SGNH hydrolase"/>
    <property type="match status" value="1"/>
</dbReference>
<dbReference type="RefSeq" id="WP_064042017.1">
    <property type="nucleotide sequence ID" value="NZ_LUUJ01000110.1"/>
</dbReference>